<reference evidence="1 2" key="2">
    <citation type="journal article" date="2016" name="Int. J. Syst. Evol. Microbiol.">
        <title>Paenibacillus bovis sp. nov., isolated from raw yak (Bos grunniens) milk.</title>
        <authorList>
            <person name="Gao C."/>
            <person name="Han J."/>
            <person name="Liu Z."/>
            <person name="Xu X."/>
            <person name="Hang F."/>
            <person name="Wu Z."/>
        </authorList>
    </citation>
    <scope>NUCLEOTIDE SEQUENCE [LARGE SCALE GENOMIC DNA]</scope>
    <source>
        <strain evidence="1 2">BD3526</strain>
    </source>
</reference>
<accession>A0A172ZJ69</accession>
<sequence>MTNVNQLTTIDQLQEALDHTAERPLLVFKHSTRCPISAGAYSEFQSYLGGSPSEEVDYGLIYVVENRDVSNAAAEKLDLKHESPQAILIKNGEPVWNTSHSRITSSALREALS</sequence>
<dbReference type="Gene3D" id="3.40.30.10">
    <property type="entry name" value="Glutaredoxin"/>
    <property type="match status" value="1"/>
</dbReference>
<dbReference type="Pfam" id="PF11009">
    <property type="entry name" value="BrxC"/>
    <property type="match status" value="1"/>
</dbReference>
<proteinExistence type="predicted"/>
<dbReference type="KEGG" id="pbv:AR543_17575"/>
<keyword evidence="2" id="KW-1185">Reference proteome</keyword>
<protein>
    <submittedName>
        <fullName evidence="1">General stress protein</fullName>
    </submittedName>
</protein>
<dbReference type="AlphaFoldDB" id="A0A172ZJ69"/>
<name>A0A172ZJ69_9BACL</name>
<dbReference type="STRING" id="1616788.AR543_17575"/>
<dbReference type="EMBL" id="CP013023">
    <property type="protein sequence ID" value="ANF97638.1"/>
    <property type="molecule type" value="Genomic_DNA"/>
</dbReference>
<organism evidence="1 2">
    <name type="scientific">Paenibacillus bovis</name>
    <dbReference type="NCBI Taxonomy" id="1616788"/>
    <lineage>
        <taxon>Bacteria</taxon>
        <taxon>Bacillati</taxon>
        <taxon>Bacillota</taxon>
        <taxon>Bacilli</taxon>
        <taxon>Bacillales</taxon>
        <taxon>Paenibacillaceae</taxon>
        <taxon>Paenibacillus</taxon>
    </lineage>
</organism>
<reference evidence="2" key="1">
    <citation type="submission" date="2015-10" db="EMBL/GenBank/DDBJ databases">
        <title>Genome of Paenibacillus bovis sp. nov.</title>
        <authorList>
            <person name="Wu Z."/>
            <person name="Gao C."/>
            <person name="Liu Z."/>
            <person name="Zheng H."/>
        </authorList>
    </citation>
    <scope>NUCLEOTIDE SEQUENCE [LARGE SCALE GENOMIC DNA]</scope>
    <source>
        <strain evidence="2">BD3526</strain>
    </source>
</reference>
<dbReference type="Proteomes" id="UP000078148">
    <property type="component" value="Chromosome"/>
</dbReference>
<dbReference type="InterPro" id="IPR022551">
    <property type="entry name" value="BrxC"/>
</dbReference>
<evidence type="ECO:0000313" key="2">
    <source>
        <dbReference type="Proteomes" id="UP000078148"/>
    </source>
</evidence>
<gene>
    <name evidence="1" type="ORF">AR543_17575</name>
</gene>
<dbReference type="OrthoDB" id="677051at2"/>
<dbReference type="NCBIfam" id="TIGR04019">
    <property type="entry name" value="B_thiol_YtxJ"/>
    <property type="match status" value="1"/>
</dbReference>
<dbReference type="RefSeq" id="WP_060535733.1">
    <property type="nucleotide sequence ID" value="NZ_CP013023.1"/>
</dbReference>
<evidence type="ECO:0000313" key="1">
    <source>
        <dbReference type="EMBL" id="ANF97638.1"/>
    </source>
</evidence>